<dbReference type="SUPFAM" id="SSF51182">
    <property type="entry name" value="RmlC-like cupins"/>
    <property type="match status" value="1"/>
</dbReference>
<dbReference type="InterPro" id="IPR014710">
    <property type="entry name" value="RmlC-like_jellyroll"/>
</dbReference>
<accession>A0A226X220</accession>
<evidence type="ECO:0000313" key="1">
    <source>
        <dbReference type="EMBL" id="OXC77403.1"/>
    </source>
</evidence>
<reference evidence="2" key="1">
    <citation type="submission" date="2017-01" db="EMBL/GenBank/DDBJ databases">
        <title>Genome Analysis of Deinococcus marmoris KOPRI26562.</title>
        <authorList>
            <person name="Kim J.H."/>
            <person name="Oh H.-M."/>
        </authorList>
    </citation>
    <scope>NUCLEOTIDE SEQUENCE [LARGE SCALE GENOMIC DNA]</scope>
    <source>
        <strain evidence="2">PAMC 26633</strain>
    </source>
</reference>
<organism evidence="1 2">
    <name type="scientific">Caballeronia sordidicola</name>
    <name type="common">Burkholderia sordidicola</name>
    <dbReference type="NCBI Taxonomy" id="196367"/>
    <lineage>
        <taxon>Bacteria</taxon>
        <taxon>Pseudomonadati</taxon>
        <taxon>Pseudomonadota</taxon>
        <taxon>Betaproteobacteria</taxon>
        <taxon>Burkholderiales</taxon>
        <taxon>Burkholderiaceae</taxon>
        <taxon>Caballeronia</taxon>
    </lineage>
</organism>
<dbReference type="InterPro" id="IPR011051">
    <property type="entry name" value="RmlC_Cupin_sf"/>
</dbReference>
<dbReference type="PANTHER" id="PTHR37943:SF1">
    <property type="entry name" value="PROTEIN VES"/>
    <property type="match status" value="1"/>
</dbReference>
<dbReference type="RefSeq" id="WP_089161681.1">
    <property type="nucleotide sequence ID" value="NZ_MTHB01000109.1"/>
</dbReference>
<dbReference type="Proteomes" id="UP000214720">
    <property type="component" value="Unassembled WGS sequence"/>
</dbReference>
<protein>
    <recommendedName>
        <fullName evidence="3">HutD family protein</fullName>
    </recommendedName>
</protein>
<gene>
    <name evidence="1" type="ORF">BSU04_17865</name>
</gene>
<sequence>MNAVFSEERFEEQASVRFFDCTRIAPEAWANGAGTTRTIARATEGAWRVSLAELSGAAKFSQFAGFDRTLTLVGDETVDLHSQDGQLNACAGQPVHFSGDLHVWVTLPARPVNVLNVMTRRDTYRSRVSVATHSARITSASSQILFCVAGQWSIESALLRDVSLRPLTGIWLDGLHEDIDMKPHGPGAQLVSIAIDHVAPR</sequence>
<dbReference type="Gene3D" id="2.60.120.10">
    <property type="entry name" value="Jelly Rolls"/>
    <property type="match status" value="1"/>
</dbReference>
<dbReference type="Pfam" id="PF05962">
    <property type="entry name" value="HutD"/>
    <property type="match status" value="1"/>
</dbReference>
<dbReference type="InterPro" id="IPR010282">
    <property type="entry name" value="Uncharacterised_HutD/Ves"/>
</dbReference>
<dbReference type="OrthoDB" id="9800082at2"/>
<dbReference type="AlphaFoldDB" id="A0A226X220"/>
<proteinExistence type="predicted"/>
<dbReference type="PANTHER" id="PTHR37943">
    <property type="entry name" value="PROTEIN VES"/>
    <property type="match status" value="1"/>
</dbReference>
<name>A0A226X220_CABSO</name>
<evidence type="ECO:0008006" key="3">
    <source>
        <dbReference type="Google" id="ProtNLM"/>
    </source>
</evidence>
<evidence type="ECO:0000313" key="2">
    <source>
        <dbReference type="Proteomes" id="UP000214720"/>
    </source>
</evidence>
<dbReference type="EMBL" id="MTHB01000109">
    <property type="protein sequence ID" value="OXC77403.1"/>
    <property type="molecule type" value="Genomic_DNA"/>
</dbReference>
<comment type="caution">
    <text evidence="1">The sequence shown here is derived from an EMBL/GenBank/DDBJ whole genome shotgun (WGS) entry which is preliminary data.</text>
</comment>